<organism evidence="1 2">
    <name type="scientific">Phytohabitans suffuscus</name>
    <dbReference type="NCBI Taxonomy" id="624315"/>
    <lineage>
        <taxon>Bacteria</taxon>
        <taxon>Bacillati</taxon>
        <taxon>Actinomycetota</taxon>
        <taxon>Actinomycetes</taxon>
        <taxon>Micromonosporales</taxon>
        <taxon>Micromonosporaceae</taxon>
    </lineage>
</organism>
<evidence type="ECO:0000313" key="1">
    <source>
        <dbReference type="EMBL" id="BCB88651.1"/>
    </source>
</evidence>
<reference evidence="1 2" key="2">
    <citation type="submission" date="2020-03" db="EMBL/GenBank/DDBJ databases">
        <authorList>
            <person name="Ichikawa N."/>
            <person name="Kimura A."/>
            <person name="Kitahashi Y."/>
            <person name="Uohara A."/>
        </authorList>
    </citation>
    <scope>NUCLEOTIDE SEQUENCE [LARGE SCALE GENOMIC DNA]</scope>
    <source>
        <strain evidence="1 2">NBRC 105367</strain>
    </source>
</reference>
<evidence type="ECO:0000313" key="2">
    <source>
        <dbReference type="Proteomes" id="UP000503011"/>
    </source>
</evidence>
<dbReference type="EMBL" id="AP022871">
    <property type="protein sequence ID" value="BCB88651.1"/>
    <property type="molecule type" value="Genomic_DNA"/>
</dbReference>
<protein>
    <submittedName>
        <fullName evidence="1">Uncharacterized protein</fullName>
    </submittedName>
</protein>
<accession>A0A6F8YS36</accession>
<dbReference type="AlphaFoldDB" id="A0A6F8YS36"/>
<keyword evidence="2" id="KW-1185">Reference proteome</keyword>
<proteinExistence type="predicted"/>
<dbReference type="KEGG" id="psuu:Psuf_059640"/>
<reference evidence="1 2" key="1">
    <citation type="submission" date="2020-03" db="EMBL/GenBank/DDBJ databases">
        <title>Whole genome shotgun sequence of Phytohabitans suffuscus NBRC 105367.</title>
        <authorList>
            <person name="Komaki H."/>
            <person name="Tamura T."/>
        </authorList>
    </citation>
    <scope>NUCLEOTIDE SEQUENCE [LARGE SCALE GENOMIC DNA]</scope>
    <source>
        <strain evidence="1 2">NBRC 105367</strain>
    </source>
</reference>
<gene>
    <name evidence="1" type="ORF">Psuf_059640</name>
</gene>
<name>A0A6F8YS36_9ACTN</name>
<sequence length="167" mass="17611">MSTVVSYCAAGQFASELAPMCAGGAGRMPRMIRVNPEFPTLDILVHTIEKALRRPLPGPDGAPLTLDDLTLSFFDGLQQELARTLLATVGGSGTVAKDLSRMQIDWVVHLVAAARTSGPVNLADEVHLTAADHPCHAACPARHQVVCDDSDDVLAAPAVIEAILAQH</sequence>
<dbReference type="RefSeq" id="WP_173160190.1">
    <property type="nucleotide sequence ID" value="NZ_AP022871.1"/>
</dbReference>
<dbReference type="Proteomes" id="UP000503011">
    <property type="component" value="Chromosome"/>
</dbReference>